<evidence type="ECO:0000256" key="4">
    <source>
        <dbReference type="SAM" id="Phobius"/>
    </source>
</evidence>
<reference evidence="8" key="2">
    <citation type="journal article" date="2021" name="PeerJ">
        <title>Extensive microbial diversity within the chicken gut microbiome revealed by metagenomics and culture.</title>
        <authorList>
            <person name="Gilroy R."/>
            <person name="Ravi A."/>
            <person name="Getino M."/>
            <person name="Pursley I."/>
            <person name="Horton D.L."/>
            <person name="Alikhan N.F."/>
            <person name="Baker D."/>
            <person name="Gharbi K."/>
            <person name="Hall N."/>
            <person name="Watson M."/>
            <person name="Adriaenssens E.M."/>
            <person name="Foster-Nyarko E."/>
            <person name="Jarju S."/>
            <person name="Secka A."/>
            <person name="Antonio M."/>
            <person name="Oren A."/>
            <person name="Chaudhuri R.R."/>
            <person name="La Ragione R."/>
            <person name="Hildebrand F."/>
            <person name="Pallen M.J."/>
        </authorList>
    </citation>
    <scope>NUCLEOTIDE SEQUENCE</scope>
    <source>
        <strain evidence="8">ChiBcec2-4451</strain>
    </source>
</reference>
<dbReference type="GO" id="GO:0005886">
    <property type="term" value="C:plasma membrane"/>
    <property type="evidence" value="ECO:0007669"/>
    <property type="project" value="TreeGrafter"/>
</dbReference>
<dbReference type="SUPFAM" id="SSF54427">
    <property type="entry name" value="NTF2-like"/>
    <property type="match status" value="1"/>
</dbReference>
<dbReference type="Proteomes" id="UP000886723">
    <property type="component" value="Unassembled WGS sequence"/>
</dbReference>
<dbReference type="Pfam" id="PF03717">
    <property type="entry name" value="PBP_dimer"/>
    <property type="match status" value="1"/>
</dbReference>
<dbReference type="SUPFAM" id="SSF56519">
    <property type="entry name" value="Penicillin binding protein dimerisation domain"/>
    <property type="match status" value="1"/>
</dbReference>
<comment type="similarity">
    <text evidence="2">Belongs to the transpeptidase family.</text>
</comment>
<feature type="domain" description="NTF2-like N-terminal transpeptidase" evidence="7">
    <location>
        <begin position="44"/>
        <end position="157"/>
    </location>
</feature>
<proteinExistence type="inferred from homology"/>
<feature type="domain" description="Penicillin-binding protein transpeptidase" evidence="5">
    <location>
        <begin position="382"/>
        <end position="685"/>
    </location>
</feature>
<accession>A0A9D1NVU6</accession>
<dbReference type="InterPro" id="IPR005311">
    <property type="entry name" value="PBP_dimer"/>
</dbReference>
<evidence type="ECO:0000256" key="2">
    <source>
        <dbReference type="ARBA" id="ARBA00007171"/>
    </source>
</evidence>
<dbReference type="Gene3D" id="3.90.1310.10">
    <property type="entry name" value="Penicillin-binding protein 2a (Domain 2)"/>
    <property type="match status" value="1"/>
</dbReference>
<sequence length="699" mass="76284">MGGIPLKKRKKKLVITGVVVVGAVMAAAAGTLLYLNLREKTEQPELLFTAYFRALSQQDYEAMYSQLSAESREAVDQERFVERNQKIYEGIEAENLEIFSEERREGEDGQVVIPYTISMDTVAGPLTLSNEAVYTEEEGEYRLEWTDAMIFADLTASDTVRVSRDEAGRGSIYDRNGVMLAGPGLASSVGLVPGKMAEDPTADLETLANLLGTTAEDIQEELDASWVQEDSFVPLKTMEKVYDTEIASGQADEETAALWQLQQQMLEIPGVMISDVEVRVYPLAEAASHLVGYVQNITAEELEEHAGEGYSASSVIGKSGLESLYETQLKGSDGYTISIVDENGETKEVIAALPKQDGEEIHLTIDAHLQQLLYDQMKDDKGTAAAIHPQTGEVLALLSTPGYDNNLFVRGMSQAEWDAISQDERSPMQNRFRAAWCPGSSLKPVTAAIGLNTGTLTAQEDLGADGDRWQKDASWGDYYVTTLHPCQNAVMEEAMILSDNIYFAKAALRIGADTLAGQLTALGFGEEMPFDFGLTASQYSNGEGFSSEIQLADSGYGQGQMLVNPLHMASIYSAFSNDGNMVLPYLIAGTETSWWKEGVFTPEVAQAVEDMMVQVIENENGTGHGARIEGLSLAGKTGTAEIKDSQDDTTGTELGWFNVYTTEAENPVLLVSMIEDVKDRGGSGYVVDKIRQVLESYYQ</sequence>
<evidence type="ECO:0000259" key="6">
    <source>
        <dbReference type="Pfam" id="PF03717"/>
    </source>
</evidence>
<comment type="caution">
    <text evidence="8">The sequence shown here is derived from an EMBL/GenBank/DDBJ whole genome shotgun (WGS) entry which is preliminary data.</text>
</comment>
<dbReference type="Gene3D" id="3.30.1390.30">
    <property type="entry name" value="Penicillin-binding protein 2a, domain 3"/>
    <property type="match status" value="1"/>
</dbReference>
<dbReference type="EMBL" id="DVON01000191">
    <property type="protein sequence ID" value="HIV13281.1"/>
    <property type="molecule type" value="Genomic_DNA"/>
</dbReference>
<dbReference type="PANTHER" id="PTHR30627">
    <property type="entry name" value="PEPTIDOGLYCAN D,D-TRANSPEPTIDASE"/>
    <property type="match status" value="1"/>
</dbReference>
<dbReference type="InterPro" id="IPR001460">
    <property type="entry name" value="PCN-bd_Tpept"/>
</dbReference>
<gene>
    <name evidence="8" type="ORF">IAA63_09115</name>
</gene>
<organism evidence="8 9">
    <name type="scientific">Candidatus Pullilachnospira stercoravium</name>
    <dbReference type="NCBI Taxonomy" id="2840913"/>
    <lineage>
        <taxon>Bacteria</taxon>
        <taxon>Bacillati</taxon>
        <taxon>Bacillota</taxon>
        <taxon>Clostridia</taxon>
        <taxon>Lachnospirales</taxon>
        <taxon>Lachnospiraceae</taxon>
        <taxon>Lachnospiraceae incertae sedis</taxon>
        <taxon>Candidatus Pullilachnospira</taxon>
    </lineage>
</organism>
<feature type="transmembrane region" description="Helical" evidence="4">
    <location>
        <begin position="12"/>
        <end position="35"/>
    </location>
</feature>
<keyword evidence="4" id="KW-1133">Transmembrane helix</keyword>
<evidence type="ECO:0000256" key="3">
    <source>
        <dbReference type="ARBA" id="ARBA00023136"/>
    </source>
</evidence>
<dbReference type="InterPro" id="IPR007887">
    <property type="entry name" value="MecA_N"/>
</dbReference>
<evidence type="ECO:0000313" key="8">
    <source>
        <dbReference type="EMBL" id="HIV13281.1"/>
    </source>
</evidence>
<evidence type="ECO:0000259" key="5">
    <source>
        <dbReference type="Pfam" id="PF00905"/>
    </source>
</evidence>
<dbReference type="GO" id="GO:0008658">
    <property type="term" value="F:penicillin binding"/>
    <property type="evidence" value="ECO:0007669"/>
    <property type="project" value="InterPro"/>
</dbReference>
<dbReference type="SUPFAM" id="SSF56601">
    <property type="entry name" value="beta-lactamase/transpeptidase-like"/>
    <property type="match status" value="1"/>
</dbReference>
<dbReference type="GO" id="GO:0071972">
    <property type="term" value="F:peptidoglycan L,D-transpeptidase activity"/>
    <property type="evidence" value="ECO:0007669"/>
    <property type="project" value="TreeGrafter"/>
</dbReference>
<dbReference type="GO" id="GO:0071555">
    <property type="term" value="P:cell wall organization"/>
    <property type="evidence" value="ECO:0007669"/>
    <property type="project" value="TreeGrafter"/>
</dbReference>
<keyword evidence="4" id="KW-0812">Transmembrane</keyword>
<dbReference type="Pfam" id="PF00905">
    <property type="entry name" value="Transpeptidase"/>
    <property type="match status" value="1"/>
</dbReference>
<reference evidence="8" key="1">
    <citation type="submission" date="2020-10" db="EMBL/GenBank/DDBJ databases">
        <authorList>
            <person name="Gilroy R."/>
        </authorList>
    </citation>
    <scope>NUCLEOTIDE SEQUENCE</scope>
    <source>
        <strain evidence="8">ChiBcec2-4451</strain>
    </source>
</reference>
<evidence type="ECO:0000256" key="1">
    <source>
        <dbReference type="ARBA" id="ARBA00004370"/>
    </source>
</evidence>
<name>A0A9D1NVU6_9FIRM</name>
<keyword evidence="3 4" id="KW-0472">Membrane</keyword>
<dbReference type="InterPro" id="IPR032710">
    <property type="entry name" value="NTF2-like_dom_sf"/>
</dbReference>
<dbReference type="InterPro" id="IPR036138">
    <property type="entry name" value="PBP_dimer_sf"/>
</dbReference>
<protein>
    <submittedName>
        <fullName evidence="8">Penicillin-binding transpeptidase domain-containing protein</fullName>
    </submittedName>
</protein>
<dbReference type="Gene3D" id="3.10.450.100">
    <property type="entry name" value="NTF2-like, domain 1"/>
    <property type="match status" value="1"/>
</dbReference>
<dbReference type="InterPro" id="IPR012338">
    <property type="entry name" value="Beta-lactam/transpept-like"/>
</dbReference>
<dbReference type="Pfam" id="PF05223">
    <property type="entry name" value="MecA_N"/>
    <property type="match status" value="1"/>
</dbReference>
<dbReference type="GO" id="GO:0046677">
    <property type="term" value="P:response to antibiotic"/>
    <property type="evidence" value="ECO:0007669"/>
    <property type="project" value="InterPro"/>
</dbReference>
<feature type="domain" description="Penicillin-binding protein dimerisation" evidence="6">
    <location>
        <begin position="165"/>
        <end position="348"/>
    </location>
</feature>
<dbReference type="InterPro" id="IPR050515">
    <property type="entry name" value="Beta-lactam/transpept"/>
</dbReference>
<evidence type="ECO:0000313" key="9">
    <source>
        <dbReference type="Proteomes" id="UP000886723"/>
    </source>
</evidence>
<evidence type="ECO:0000259" key="7">
    <source>
        <dbReference type="Pfam" id="PF05223"/>
    </source>
</evidence>
<dbReference type="Gene3D" id="3.40.710.10">
    <property type="entry name" value="DD-peptidase/beta-lactamase superfamily"/>
    <property type="match status" value="1"/>
</dbReference>
<dbReference type="PANTHER" id="PTHR30627:SF25">
    <property type="entry name" value="PENICILLIN-BINDING PROTEIN 3"/>
    <property type="match status" value="1"/>
</dbReference>
<comment type="subcellular location">
    <subcellularLocation>
        <location evidence="1">Membrane</location>
    </subcellularLocation>
</comment>
<dbReference type="AlphaFoldDB" id="A0A9D1NVU6"/>